<dbReference type="PANTHER" id="PTHR42973:SF53">
    <property type="entry name" value="FAD-BINDING PCMH-TYPE DOMAIN-CONTAINING PROTEIN-RELATED"/>
    <property type="match status" value="1"/>
</dbReference>
<keyword evidence="8" id="KW-1185">Reference proteome</keyword>
<proteinExistence type="inferred from homology"/>
<evidence type="ECO:0000256" key="2">
    <source>
        <dbReference type="ARBA" id="ARBA00022630"/>
    </source>
</evidence>
<sequence>MKTVARNLTMLAHLFALFAASTPTQTSITTSADCCQTLQEAGIQHVLLPNETLYVERVHSYWSLTSQLTPNCFVQPEDTQQVSAIVKTLVGKTECKFAVRSGGHSSNAGANNIEEGVTIDLGRLNSTTYDPETKIASLQPGSRWLGVYRTLDAIDVGVQGGGIGSVGVGGLLLGGGFSPYLYQRGFSTDDIQKLEVVLANGDIVEASAEENADLYQVLKGGGAAGFGIVTRYDMRTFDRVPIWSAYREYPESAGVDEAHIVALKRWTDNPEAYESGSAFVWWTYRPADRQTVLITALSDIASNPEPPALQEFLSIPGYNVAQVGLTNMSTSAQSSQADGYRNIWFTLTFKNNVRVIGKAVELHHQLVEDMKRDSADGDFETQCYFQPFPSIIGQRGTEKGGNILGVDELQDNAIVLLGSLAVNGVDQEAMGREKMLAWKDTLEKYSVETGDFVDYRYINYADASQDVLASYGEKNVQKMLKASKKYDPEGIFQTRMSGVFKLPPRP</sequence>
<dbReference type="GO" id="GO:0016491">
    <property type="term" value="F:oxidoreductase activity"/>
    <property type="evidence" value="ECO:0007669"/>
    <property type="project" value="UniProtKB-KW"/>
</dbReference>
<evidence type="ECO:0000313" key="7">
    <source>
        <dbReference type="EMBL" id="PSN59408.1"/>
    </source>
</evidence>
<dbReference type="GO" id="GO:0071949">
    <property type="term" value="F:FAD binding"/>
    <property type="evidence" value="ECO:0007669"/>
    <property type="project" value="InterPro"/>
</dbReference>
<dbReference type="OrthoDB" id="2151789at2759"/>
<keyword evidence="3" id="KW-0274">FAD</keyword>
<feature type="chain" id="PRO_5015456711" evidence="5">
    <location>
        <begin position="27"/>
        <end position="506"/>
    </location>
</feature>
<dbReference type="PROSITE" id="PS51387">
    <property type="entry name" value="FAD_PCMH"/>
    <property type="match status" value="1"/>
</dbReference>
<evidence type="ECO:0000256" key="3">
    <source>
        <dbReference type="ARBA" id="ARBA00022827"/>
    </source>
</evidence>
<feature type="signal peptide" evidence="5">
    <location>
        <begin position="1"/>
        <end position="26"/>
    </location>
</feature>
<dbReference type="EMBL" id="KZ678156">
    <property type="protein sequence ID" value="PSN59408.1"/>
    <property type="molecule type" value="Genomic_DNA"/>
</dbReference>
<dbReference type="STRING" id="1448308.A0A2T2N311"/>
<keyword evidence="4" id="KW-0560">Oxidoreductase</keyword>
<organism evidence="7 8">
    <name type="scientific">Corynespora cassiicola Philippines</name>
    <dbReference type="NCBI Taxonomy" id="1448308"/>
    <lineage>
        <taxon>Eukaryota</taxon>
        <taxon>Fungi</taxon>
        <taxon>Dikarya</taxon>
        <taxon>Ascomycota</taxon>
        <taxon>Pezizomycotina</taxon>
        <taxon>Dothideomycetes</taxon>
        <taxon>Pleosporomycetidae</taxon>
        <taxon>Pleosporales</taxon>
        <taxon>Corynesporascaceae</taxon>
        <taxon>Corynespora</taxon>
    </lineage>
</organism>
<keyword evidence="2" id="KW-0285">Flavoprotein</keyword>
<dbReference type="Gene3D" id="3.30.465.10">
    <property type="match status" value="1"/>
</dbReference>
<dbReference type="Pfam" id="PF01565">
    <property type="entry name" value="FAD_binding_4"/>
    <property type="match status" value="1"/>
</dbReference>
<dbReference type="AlphaFoldDB" id="A0A2T2N311"/>
<dbReference type="InterPro" id="IPR036318">
    <property type="entry name" value="FAD-bd_PCMH-like_sf"/>
</dbReference>
<dbReference type="InterPro" id="IPR016169">
    <property type="entry name" value="FAD-bd_PCMH_sub2"/>
</dbReference>
<dbReference type="InterPro" id="IPR006094">
    <property type="entry name" value="Oxid_FAD_bind_N"/>
</dbReference>
<accession>A0A2T2N311</accession>
<protein>
    <submittedName>
        <fullName evidence="7">FAD-binding domain-containing protein</fullName>
    </submittedName>
</protein>
<evidence type="ECO:0000259" key="6">
    <source>
        <dbReference type="PROSITE" id="PS51387"/>
    </source>
</evidence>
<evidence type="ECO:0000256" key="1">
    <source>
        <dbReference type="ARBA" id="ARBA00005466"/>
    </source>
</evidence>
<feature type="domain" description="FAD-binding PCMH-type" evidence="6">
    <location>
        <begin position="66"/>
        <end position="239"/>
    </location>
</feature>
<name>A0A2T2N311_CORCC</name>
<dbReference type="InterPro" id="IPR016166">
    <property type="entry name" value="FAD-bd_PCMH"/>
</dbReference>
<dbReference type="InterPro" id="IPR050416">
    <property type="entry name" value="FAD-linked_Oxidoreductase"/>
</dbReference>
<evidence type="ECO:0000256" key="5">
    <source>
        <dbReference type="SAM" id="SignalP"/>
    </source>
</evidence>
<dbReference type="SUPFAM" id="SSF56176">
    <property type="entry name" value="FAD-binding/transporter-associated domain-like"/>
    <property type="match status" value="1"/>
</dbReference>
<evidence type="ECO:0000313" key="8">
    <source>
        <dbReference type="Proteomes" id="UP000240883"/>
    </source>
</evidence>
<evidence type="ECO:0000256" key="4">
    <source>
        <dbReference type="ARBA" id="ARBA00023002"/>
    </source>
</evidence>
<dbReference type="PANTHER" id="PTHR42973">
    <property type="entry name" value="BINDING OXIDOREDUCTASE, PUTATIVE (AFU_ORTHOLOGUE AFUA_1G17690)-RELATED"/>
    <property type="match status" value="1"/>
</dbReference>
<comment type="similarity">
    <text evidence="1">Belongs to the oxygen-dependent FAD-linked oxidoreductase family.</text>
</comment>
<keyword evidence="5" id="KW-0732">Signal</keyword>
<gene>
    <name evidence="7" type="ORF">BS50DRAFT_231035</name>
</gene>
<reference evidence="7 8" key="1">
    <citation type="journal article" date="2018" name="Front. Microbiol.">
        <title>Genome-Wide Analysis of Corynespora cassiicola Leaf Fall Disease Putative Effectors.</title>
        <authorList>
            <person name="Lopez D."/>
            <person name="Ribeiro S."/>
            <person name="Label P."/>
            <person name="Fumanal B."/>
            <person name="Venisse J.S."/>
            <person name="Kohler A."/>
            <person name="de Oliveira R.R."/>
            <person name="Labutti K."/>
            <person name="Lipzen A."/>
            <person name="Lail K."/>
            <person name="Bauer D."/>
            <person name="Ohm R.A."/>
            <person name="Barry K.W."/>
            <person name="Spatafora J."/>
            <person name="Grigoriev I.V."/>
            <person name="Martin F.M."/>
            <person name="Pujade-Renaud V."/>
        </authorList>
    </citation>
    <scope>NUCLEOTIDE SEQUENCE [LARGE SCALE GENOMIC DNA]</scope>
    <source>
        <strain evidence="7 8">Philippines</strain>
    </source>
</reference>
<dbReference type="Proteomes" id="UP000240883">
    <property type="component" value="Unassembled WGS sequence"/>
</dbReference>